<dbReference type="NCBIfam" id="TIGR00504">
    <property type="entry name" value="pyro_pdase"/>
    <property type="match status" value="1"/>
</dbReference>
<dbReference type="PANTHER" id="PTHR23402:SF1">
    <property type="entry name" value="PYROGLUTAMYL-PEPTIDASE I"/>
    <property type="match status" value="1"/>
</dbReference>
<dbReference type="PANTHER" id="PTHR23402">
    <property type="entry name" value="PROTEASE FAMILY C15 PYROGLUTAMYL-PEPTIDASE I-RELATED"/>
    <property type="match status" value="1"/>
</dbReference>
<comment type="catalytic activity">
    <reaction evidence="6">
        <text>Release of an N-terminal pyroglutamyl group from a polypeptide, the second amino acid generally not being Pro.</text>
        <dbReference type="EC" id="3.4.19.3"/>
    </reaction>
</comment>
<dbReference type="PRINTS" id="PR00706">
    <property type="entry name" value="PYROGLUPTASE"/>
</dbReference>
<dbReference type="EC" id="3.4.19.3" evidence="6"/>
<dbReference type="PROSITE" id="PS01334">
    <property type="entry name" value="PYRASE_CYS"/>
    <property type="match status" value="1"/>
</dbReference>
<evidence type="ECO:0000313" key="8">
    <source>
        <dbReference type="Proteomes" id="UP000305881"/>
    </source>
</evidence>
<evidence type="ECO:0000256" key="4">
    <source>
        <dbReference type="ARBA" id="ARBA00022801"/>
    </source>
</evidence>
<dbReference type="GO" id="GO:0016920">
    <property type="term" value="F:pyroglutamyl-peptidase activity"/>
    <property type="evidence" value="ECO:0007669"/>
    <property type="project" value="UniProtKB-EC"/>
</dbReference>
<dbReference type="KEGG" id="mbur:EQU24_22010"/>
<evidence type="ECO:0000256" key="5">
    <source>
        <dbReference type="ARBA" id="ARBA00022807"/>
    </source>
</evidence>
<dbReference type="OrthoDB" id="9779738at2"/>
<dbReference type="InterPro" id="IPR000816">
    <property type="entry name" value="Peptidase_C15"/>
</dbReference>
<dbReference type="NCBIfam" id="NF009676">
    <property type="entry name" value="PRK13197.1"/>
    <property type="match status" value="1"/>
</dbReference>
<sequence>MAKLLITGFDPFAGEIVNPSWKAVRHLNNTIIGGFEVIAHEIPTVFGKASAIVQSQIEHHQPAVVIGVGQAGGSNAIRMECLAKNRINARKQDNEGNQPKNTLIAIEGSASYPASIPVENMVEQIKTEGISAYLSNSAGAFVCNELFYSTLHYVECQNLPIRVGFIHVPYLPEQVANTKRAGLLPSMTEETVVRALTVAIEAIGDRLSN</sequence>
<dbReference type="RefSeq" id="WP_017841496.1">
    <property type="nucleotide sequence ID" value="NZ_CP035467.1"/>
</dbReference>
<dbReference type="GO" id="GO:0006508">
    <property type="term" value="P:proteolysis"/>
    <property type="evidence" value="ECO:0007669"/>
    <property type="project" value="UniProtKB-KW"/>
</dbReference>
<protein>
    <recommendedName>
        <fullName evidence="6">Pyroglutamyl-peptidase I</fullName>
        <ecNumber evidence="6">3.4.19.3</ecNumber>
    </recommendedName>
</protein>
<dbReference type="STRING" id="675511.GCA_000341735_03024"/>
<dbReference type="CDD" id="cd00501">
    <property type="entry name" value="Peptidase_C15"/>
    <property type="match status" value="1"/>
</dbReference>
<dbReference type="Gene3D" id="3.40.630.20">
    <property type="entry name" value="Peptidase C15, pyroglutamyl peptidase I-like"/>
    <property type="match status" value="1"/>
</dbReference>
<dbReference type="InterPro" id="IPR033694">
    <property type="entry name" value="PGPEP1_Cys_AS"/>
</dbReference>
<comment type="similarity">
    <text evidence="1">Belongs to the peptidase C15 family.</text>
</comment>
<evidence type="ECO:0000256" key="3">
    <source>
        <dbReference type="ARBA" id="ARBA00022670"/>
    </source>
</evidence>
<dbReference type="EMBL" id="CP035467">
    <property type="protein sequence ID" value="QCW84616.1"/>
    <property type="molecule type" value="Genomic_DNA"/>
</dbReference>
<dbReference type="Proteomes" id="UP000305881">
    <property type="component" value="Chromosome"/>
</dbReference>
<dbReference type="InterPro" id="IPR029762">
    <property type="entry name" value="PGP-I_bact-type"/>
</dbReference>
<dbReference type="InterPro" id="IPR036440">
    <property type="entry name" value="Peptidase_C15-like_sf"/>
</dbReference>
<evidence type="ECO:0000256" key="6">
    <source>
        <dbReference type="PROSITE-ProRule" id="PRU10077"/>
    </source>
</evidence>
<dbReference type="InterPro" id="IPR016125">
    <property type="entry name" value="Peptidase_C15-like"/>
</dbReference>
<name>A0A4P9UXP6_METBY</name>
<gene>
    <name evidence="7" type="primary">pcp</name>
    <name evidence="7" type="ORF">EQU24_22010</name>
</gene>
<dbReference type="AlphaFoldDB" id="A0A4P9UXP6"/>
<dbReference type="SUPFAM" id="SSF53182">
    <property type="entry name" value="Pyrrolidone carboxyl peptidase (pyroglutamate aminopeptidase)"/>
    <property type="match status" value="1"/>
</dbReference>
<dbReference type="Pfam" id="PF01470">
    <property type="entry name" value="Peptidase_C15"/>
    <property type="match status" value="1"/>
</dbReference>
<proteinExistence type="inferred from homology"/>
<keyword evidence="8" id="KW-1185">Reference proteome</keyword>
<reference evidence="8" key="1">
    <citation type="journal article" date="2019" name="J. Bacteriol.">
        <title>A Mutagenic Screen Identifies a TonB-Dependent Receptor Required for the Lanthanide Metal Switch in the Type I Methanotroph 'Methylotuvimicrobium buryatense' 5GB1C.</title>
        <authorList>
            <person name="Groom J.D."/>
            <person name="Ford S.M."/>
            <person name="Pesesky M.W."/>
            <person name="Lidstrom M.E."/>
        </authorList>
    </citation>
    <scope>NUCLEOTIDE SEQUENCE [LARGE SCALE GENOMIC DNA]</scope>
    <source>
        <strain evidence="8">5GB1C</strain>
    </source>
</reference>
<keyword evidence="3" id="KW-0645">Protease</keyword>
<feature type="active site" evidence="6">
    <location>
        <position position="143"/>
    </location>
</feature>
<dbReference type="GO" id="GO:0005829">
    <property type="term" value="C:cytosol"/>
    <property type="evidence" value="ECO:0007669"/>
    <property type="project" value="InterPro"/>
</dbReference>
<dbReference type="PIRSF" id="PIRSF015592">
    <property type="entry name" value="Prld-crbxl_pptds"/>
    <property type="match status" value="1"/>
</dbReference>
<evidence type="ECO:0000313" key="7">
    <source>
        <dbReference type="EMBL" id="QCW84616.1"/>
    </source>
</evidence>
<keyword evidence="2" id="KW-0963">Cytoplasm</keyword>
<evidence type="ECO:0000256" key="2">
    <source>
        <dbReference type="ARBA" id="ARBA00022490"/>
    </source>
</evidence>
<keyword evidence="4 7" id="KW-0378">Hydrolase</keyword>
<accession>A0A4P9UXP6</accession>
<keyword evidence="5" id="KW-0788">Thiol protease</keyword>
<organism evidence="7 8">
    <name type="scientific">Methylotuvimicrobium buryatense</name>
    <name type="common">Methylomicrobium buryatense</name>
    <dbReference type="NCBI Taxonomy" id="95641"/>
    <lineage>
        <taxon>Bacteria</taxon>
        <taxon>Pseudomonadati</taxon>
        <taxon>Pseudomonadota</taxon>
        <taxon>Gammaproteobacteria</taxon>
        <taxon>Methylococcales</taxon>
        <taxon>Methylococcaceae</taxon>
        <taxon>Methylotuvimicrobium</taxon>
    </lineage>
</organism>
<evidence type="ECO:0000256" key="1">
    <source>
        <dbReference type="ARBA" id="ARBA00006641"/>
    </source>
</evidence>